<gene>
    <name evidence="6" type="ORF">DLAC_11107</name>
</gene>
<dbReference type="PROSITE" id="PS51444">
    <property type="entry name" value="FH2"/>
    <property type="match status" value="1"/>
</dbReference>
<sequence>MNDINLPWETIETEFAAKVIVREKKEVKPKGPAQVIDGKLAQNISIFLSQFKGVPTNEILQRIQNMDENAMNRDQVRQISKLLPSKDDMQALKEFLASEERSKLSMADQYAIDVGAYPYANEKIQLFMFKSEYQSRVQEIKPDIAAINLACDEIFKSKKLLRLIEVVLVLGNFINFGTPRGDQSGFKIDCLIKLADTKSSDLQSNLIHTLVKYCQQKEPQLLTFSDELPSLSTAKKSVWSGITADLAGINRDLNACKAIVENFQKINEPFHETIIPFLVLAQTEVEKVKKLHQSTEENFKKLCLHFAEEAQKIPPEEFFDIFGRFIELFEAAIEHLRKLKEEEEKEQKRLAQKLARQDKKKPVSSANGADQNLEEDIVNDLLSAVRDGDAFKRRRNRVTNKPNNVLETKLSHSNFSPTKLNATHQ</sequence>
<feature type="region of interest" description="Disordered" evidence="4">
    <location>
        <begin position="392"/>
        <end position="425"/>
    </location>
</feature>
<dbReference type="Proteomes" id="UP000076078">
    <property type="component" value="Unassembled WGS sequence"/>
</dbReference>
<evidence type="ECO:0000256" key="1">
    <source>
        <dbReference type="ARBA" id="ARBA00008214"/>
    </source>
</evidence>
<dbReference type="OrthoDB" id="1668162at2759"/>
<evidence type="ECO:0000259" key="5">
    <source>
        <dbReference type="PROSITE" id="PS51444"/>
    </source>
</evidence>
<comment type="caution">
    <text evidence="6">The sequence shown here is derived from an EMBL/GenBank/DDBJ whole genome shotgun (WGS) entry which is preliminary data.</text>
</comment>
<dbReference type="InParanoid" id="A0A151Z375"/>
<dbReference type="GO" id="GO:0070060">
    <property type="term" value="P:'de novo' actin filament nucleation"/>
    <property type="evidence" value="ECO:0007669"/>
    <property type="project" value="TreeGrafter"/>
</dbReference>
<dbReference type="PANTHER" id="PTHR45725:SF19">
    <property type="entry name" value="FORMIN-A-RELATED"/>
    <property type="match status" value="1"/>
</dbReference>
<organism evidence="6 7">
    <name type="scientific">Tieghemostelium lacteum</name>
    <name type="common">Slime mold</name>
    <name type="synonym">Dictyostelium lacteum</name>
    <dbReference type="NCBI Taxonomy" id="361077"/>
    <lineage>
        <taxon>Eukaryota</taxon>
        <taxon>Amoebozoa</taxon>
        <taxon>Evosea</taxon>
        <taxon>Eumycetozoa</taxon>
        <taxon>Dictyostelia</taxon>
        <taxon>Dictyosteliales</taxon>
        <taxon>Raperosteliaceae</taxon>
        <taxon>Tieghemostelium</taxon>
    </lineage>
</organism>
<dbReference type="GO" id="GO:0005522">
    <property type="term" value="F:profilin binding"/>
    <property type="evidence" value="ECO:0007669"/>
    <property type="project" value="TreeGrafter"/>
</dbReference>
<dbReference type="OMA" id="FRPHNEE"/>
<proteinExistence type="inferred from homology"/>
<dbReference type="InterPro" id="IPR015425">
    <property type="entry name" value="FH2_Formin"/>
</dbReference>
<dbReference type="SMART" id="SM00498">
    <property type="entry name" value="FH2"/>
    <property type="match status" value="1"/>
</dbReference>
<dbReference type="PANTHER" id="PTHR45725">
    <property type="entry name" value="FORMIN HOMOLOGY 2 FAMILY MEMBER"/>
    <property type="match status" value="1"/>
</dbReference>
<dbReference type="SUPFAM" id="SSF101447">
    <property type="entry name" value="Formin homology 2 domain (FH2 domain)"/>
    <property type="match status" value="1"/>
</dbReference>
<keyword evidence="3" id="KW-0009">Actin-binding</keyword>
<dbReference type="GO" id="GO:0030041">
    <property type="term" value="P:actin filament polymerization"/>
    <property type="evidence" value="ECO:0007669"/>
    <property type="project" value="TreeGrafter"/>
</dbReference>
<dbReference type="AlphaFoldDB" id="A0A151Z375"/>
<dbReference type="GO" id="GO:0015629">
    <property type="term" value="C:actin cytoskeleton"/>
    <property type="evidence" value="ECO:0007669"/>
    <property type="project" value="TreeGrafter"/>
</dbReference>
<feature type="region of interest" description="Disordered" evidence="4">
    <location>
        <begin position="351"/>
        <end position="370"/>
    </location>
</feature>
<evidence type="ECO:0000256" key="3">
    <source>
        <dbReference type="ARBA" id="ARBA00023203"/>
    </source>
</evidence>
<dbReference type="GO" id="GO:0051015">
    <property type="term" value="F:actin filament binding"/>
    <property type="evidence" value="ECO:0007669"/>
    <property type="project" value="TreeGrafter"/>
</dbReference>
<dbReference type="EMBL" id="LODT01000051">
    <property type="protein sequence ID" value="KYQ88406.1"/>
    <property type="molecule type" value="Genomic_DNA"/>
</dbReference>
<reference evidence="6 7" key="1">
    <citation type="submission" date="2015-12" db="EMBL/GenBank/DDBJ databases">
        <title>Dictyostelia acquired genes for synthesis and detection of signals that induce cell-type specialization by lateral gene transfer from prokaryotes.</title>
        <authorList>
            <person name="Gloeckner G."/>
            <person name="Schaap P."/>
        </authorList>
    </citation>
    <scope>NUCLEOTIDE SEQUENCE [LARGE SCALE GENOMIC DNA]</scope>
    <source>
        <strain evidence="6 7">TK</strain>
    </source>
</reference>
<evidence type="ECO:0000256" key="2">
    <source>
        <dbReference type="ARBA" id="ARBA00023054"/>
    </source>
</evidence>
<evidence type="ECO:0000256" key="4">
    <source>
        <dbReference type="SAM" id="MobiDB-lite"/>
    </source>
</evidence>
<dbReference type="Pfam" id="PF02181">
    <property type="entry name" value="FH2"/>
    <property type="match status" value="1"/>
</dbReference>
<keyword evidence="2" id="KW-0175">Coiled coil</keyword>
<feature type="compositionally biased region" description="Polar residues" evidence="4">
    <location>
        <begin position="399"/>
        <end position="425"/>
    </location>
</feature>
<dbReference type="STRING" id="361077.A0A151Z375"/>
<dbReference type="InterPro" id="IPR042201">
    <property type="entry name" value="FH2_Formin_sf"/>
</dbReference>
<name>A0A151Z375_TIELA</name>
<keyword evidence="7" id="KW-1185">Reference proteome</keyword>
<accession>A0A151Z375</accession>
<dbReference type="InterPro" id="IPR051425">
    <property type="entry name" value="Formin_Homology"/>
</dbReference>
<feature type="domain" description="FH2" evidence="5">
    <location>
        <begin position="1"/>
        <end position="355"/>
    </location>
</feature>
<evidence type="ECO:0000313" key="7">
    <source>
        <dbReference type="Proteomes" id="UP000076078"/>
    </source>
</evidence>
<evidence type="ECO:0000313" key="6">
    <source>
        <dbReference type="EMBL" id="KYQ88406.1"/>
    </source>
</evidence>
<protein>
    <submittedName>
        <fullName evidence="6">Actin binding protein</fullName>
    </submittedName>
</protein>
<comment type="similarity">
    <text evidence="1">Belongs to the formin homology family. Diaphanous subfamily.</text>
</comment>
<feature type="compositionally biased region" description="Basic and acidic residues" evidence="4">
    <location>
        <begin position="351"/>
        <end position="361"/>
    </location>
</feature>
<dbReference type="Gene3D" id="1.20.58.2220">
    <property type="entry name" value="Formin, FH2 domain"/>
    <property type="match status" value="1"/>
</dbReference>